<organism evidence="2 3">
    <name type="scientific">Saccharospirillum salsuginis</name>
    <dbReference type="NCBI Taxonomy" id="418750"/>
    <lineage>
        <taxon>Bacteria</taxon>
        <taxon>Pseudomonadati</taxon>
        <taxon>Pseudomonadota</taxon>
        <taxon>Gammaproteobacteria</taxon>
        <taxon>Oceanospirillales</taxon>
        <taxon>Saccharospirillaceae</taxon>
        <taxon>Saccharospirillum</taxon>
    </lineage>
</organism>
<name>A0A918N9T4_9GAMM</name>
<sequence length="116" mass="12770">MKSLIKHVVIINMIAATGIFLLLRYVEAFKSTHPLDLVLLVVAVLWVLAVFMWSGGNHGKNAQFSEGESYEANSLVGDYDRVGNELENGRLTSQMGFVLFVASLPPLLVLVASFFL</sequence>
<keyword evidence="3" id="KW-1185">Reference proteome</keyword>
<feature type="transmembrane region" description="Helical" evidence="1">
    <location>
        <begin position="7"/>
        <end position="25"/>
    </location>
</feature>
<comment type="caution">
    <text evidence="2">The sequence shown here is derived from an EMBL/GenBank/DDBJ whole genome shotgun (WGS) entry which is preliminary data.</text>
</comment>
<dbReference type="Proteomes" id="UP000626148">
    <property type="component" value="Unassembled WGS sequence"/>
</dbReference>
<keyword evidence="1" id="KW-0812">Transmembrane</keyword>
<feature type="transmembrane region" description="Helical" evidence="1">
    <location>
        <begin position="97"/>
        <end position="115"/>
    </location>
</feature>
<gene>
    <name evidence="2" type="ORF">GCM10007392_22550</name>
</gene>
<feature type="transmembrane region" description="Helical" evidence="1">
    <location>
        <begin position="37"/>
        <end position="55"/>
    </location>
</feature>
<accession>A0A918N9T4</accession>
<keyword evidence="1" id="KW-1133">Transmembrane helix</keyword>
<reference evidence="2" key="1">
    <citation type="journal article" date="2014" name="Int. J. Syst. Evol. Microbiol.">
        <title>Complete genome sequence of Corynebacterium casei LMG S-19264T (=DSM 44701T), isolated from a smear-ripened cheese.</title>
        <authorList>
            <consortium name="US DOE Joint Genome Institute (JGI-PGF)"/>
            <person name="Walter F."/>
            <person name="Albersmeier A."/>
            <person name="Kalinowski J."/>
            <person name="Ruckert C."/>
        </authorList>
    </citation>
    <scope>NUCLEOTIDE SEQUENCE</scope>
    <source>
        <strain evidence="2">KCTC 22169</strain>
    </source>
</reference>
<dbReference type="AlphaFoldDB" id="A0A918N9T4"/>
<evidence type="ECO:0000256" key="1">
    <source>
        <dbReference type="SAM" id="Phobius"/>
    </source>
</evidence>
<dbReference type="EMBL" id="BMXR01000005">
    <property type="protein sequence ID" value="GGX54621.1"/>
    <property type="molecule type" value="Genomic_DNA"/>
</dbReference>
<reference evidence="2" key="2">
    <citation type="submission" date="2020-09" db="EMBL/GenBank/DDBJ databases">
        <authorList>
            <person name="Sun Q."/>
            <person name="Kim S."/>
        </authorList>
    </citation>
    <scope>NUCLEOTIDE SEQUENCE</scope>
    <source>
        <strain evidence="2">KCTC 22169</strain>
    </source>
</reference>
<keyword evidence="1" id="KW-0472">Membrane</keyword>
<dbReference type="RefSeq" id="WP_189608647.1">
    <property type="nucleotide sequence ID" value="NZ_BMXR01000005.1"/>
</dbReference>
<protein>
    <submittedName>
        <fullName evidence="2">Uncharacterized protein</fullName>
    </submittedName>
</protein>
<proteinExistence type="predicted"/>
<evidence type="ECO:0000313" key="2">
    <source>
        <dbReference type="EMBL" id="GGX54621.1"/>
    </source>
</evidence>
<evidence type="ECO:0000313" key="3">
    <source>
        <dbReference type="Proteomes" id="UP000626148"/>
    </source>
</evidence>